<comment type="similarity">
    <text evidence="1">Belongs to the bacterial solute-binding protein 5 family.</text>
</comment>
<dbReference type="PROSITE" id="PS51257">
    <property type="entry name" value="PROKAR_LIPOPROTEIN"/>
    <property type="match status" value="1"/>
</dbReference>
<dbReference type="Pfam" id="PF00496">
    <property type="entry name" value="SBP_bac_5"/>
    <property type="match status" value="1"/>
</dbReference>
<proteinExistence type="inferred from homology"/>
<dbReference type="InterPro" id="IPR030678">
    <property type="entry name" value="Peptide/Ni-bd"/>
</dbReference>
<protein>
    <submittedName>
        <fullName evidence="6">ABC transporter substrate-binding protein</fullName>
    </submittedName>
</protein>
<evidence type="ECO:0000313" key="7">
    <source>
        <dbReference type="Proteomes" id="UP001316384"/>
    </source>
</evidence>
<reference evidence="6 7" key="1">
    <citation type="submission" date="2022-07" db="EMBL/GenBank/DDBJ databases">
        <title>Novel species in genus cellulomonas.</title>
        <authorList>
            <person name="Ye L."/>
        </authorList>
    </citation>
    <scope>NUCLEOTIDE SEQUENCE [LARGE SCALE GENOMIC DNA]</scope>
    <source>
        <strain evidence="7">zg-B89</strain>
    </source>
</reference>
<name>A0ABY5KTG2_9CELL</name>
<keyword evidence="2" id="KW-0813">Transport</keyword>
<keyword evidence="3 4" id="KW-0732">Signal</keyword>
<dbReference type="Proteomes" id="UP001316384">
    <property type="component" value="Chromosome"/>
</dbReference>
<dbReference type="Gene3D" id="3.10.105.10">
    <property type="entry name" value="Dipeptide-binding Protein, Domain 3"/>
    <property type="match status" value="1"/>
</dbReference>
<feature type="chain" id="PRO_5046486610" evidence="4">
    <location>
        <begin position="18"/>
        <end position="527"/>
    </location>
</feature>
<dbReference type="Gene3D" id="3.90.76.10">
    <property type="entry name" value="Dipeptide-binding Protein, Domain 1"/>
    <property type="match status" value="1"/>
</dbReference>
<keyword evidence="7" id="KW-1185">Reference proteome</keyword>
<evidence type="ECO:0000256" key="3">
    <source>
        <dbReference type="ARBA" id="ARBA00022729"/>
    </source>
</evidence>
<organism evidence="6 7">
    <name type="scientific">Cellulomonas xiejunii</name>
    <dbReference type="NCBI Taxonomy" id="2968083"/>
    <lineage>
        <taxon>Bacteria</taxon>
        <taxon>Bacillati</taxon>
        <taxon>Actinomycetota</taxon>
        <taxon>Actinomycetes</taxon>
        <taxon>Micrococcales</taxon>
        <taxon>Cellulomonadaceae</taxon>
        <taxon>Cellulomonas</taxon>
    </lineage>
</organism>
<dbReference type="InterPro" id="IPR039424">
    <property type="entry name" value="SBP_5"/>
</dbReference>
<evidence type="ECO:0000259" key="5">
    <source>
        <dbReference type="Pfam" id="PF00496"/>
    </source>
</evidence>
<dbReference type="Gene3D" id="3.40.190.10">
    <property type="entry name" value="Periplasmic binding protein-like II"/>
    <property type="match status" value="1"/>
</dbReference>
<feature type="domain" description="Solute-binding protein family 5" evidence="5">
    <location>
        <begin position="68"/>
        <end position="427"/>
    </location>
</feature>
<dbReference type="PANTHER" id="PTHR30290:SF9">
    <property type="entry name" value="OLIGOPEPTIDE-BINDING PROTEIN APPA"/>
    <property type="match status" value="1"/>
</dbReference>
<dbReference type="PANTHER" id="PTHR30290">
    <property type="entry name" value="PERIPLASMIC BINDING COMPONENT OF ABC TRANSPORTER"/>
    <property type="match status" value="1"/>
</dbReference>
<dbReference type="EMBL" id="CP101987">
    <property type="protein sequence ID" value="UUI73499.1"/>
    <property type="molecule type" value="Genomic_DNA"/>
</dbReference>
<gene>
    <name evidence="6" type="ORF">NP048_08750</name>
</gene>
<dbReference type="PIRSF" id="PIRSF002741">
    <property type="entry name" value="MppA"/>
    <property type="match status" value="1"/>
</dbReference>
<evidence type="ECO:0000256" key="1">
    <source>
        <dbReference type="ARBA" id="ARBA00005695"/>
    </source>
</evidence>
<dbReference type="SUPFAM" id="SSF53850">
    <property type="entry name" value="Periplasmic binding protein-like II"/>
    <property type="match status" value="1"/>
</dbReference>
<sequence>MGRVVAVAAVLGLAACAAPGEPAPDDPAVTLRLAETSEYPSLNPLDAMFGITGKIYDGLYAVAADGTVAPDLAVGDPEPDASLTTWTVRLQDDVVFSDGSTLDAQDVAATYTTVVDPRYASPLASSFPFLVDVTAVDPTTVEFRLSEPYAAFPSTLTVGVAPAEALTGTVLDSPLNREPVGSGPYVLEQWQAGESLTLAASPTYRGEAPAVERVVVGFVLDENVRTQRLRSGDFDGAQLSPRAAQALEGVDGLTVVAHPSADYRAVTLPQSVPALADPAVRRALNLAVDREAMVEGILRGYGAPAATPFTVAQGDAFDPDVQYEHDTAQAAALLAEAGWAPGAGGVREKDGARLSFPLMYFAEDALRRDLALAVASDLAEVGVQVDVEAVDSAGAAAGMGSKAFVLGGGDQPYDPDTQVYTALHSSYAAYDPDDAYSNPSQYVQPEVDRLLDAARRSTDPDERAGMYRDVQQVLADDPPMITLVVLEHTYAARGLDGFDGVQEVVEPHEHGVAWGPWWNVETWQVAS</sequence>
<evidence type="ECO:0000313" key="6">
    <source>
        <dbReference type="EMBL" id="UUI73499.1"/>
    </source>
</evidence>
<dbReference type="InterPro" id="IPR000914">
    <property type="entry name" value="SBP_5_dom"/>
</dbReference>
<accession>A0ABY5KTG2</accession>
<feature type="signal peptide" evidence="4">
    <location>
        <begin position="1"/>
        <end position="17"/>
    </location>
</feature>
<evidence type="ECO:0000256" key="2">
    <source>
        <dbReference type="ARBA" id="ARBA00022448"/>
    </source>
</evidence>
<dbReference type="RefSeq" id="WP_227578610.1">
    <property type="nucleotide sequence ID" value="NZ_CP101987.1"/>
</dbReference>
<evidence type="ECO:0000256" key="4">
    <source>
        <dbReference type="SAM" id="SignalP"/>
    </source>
</evidence>